<name>A0ABQ2WPD5_9ALTE</name>
<dbReference type="RefSeq" id="WP_189482944.1">
    <property type="nucleotide sequence ID" value="NZ_BMYR01000007.1"/>
</dbReference>
<dbReference type="Proteomes" id="UP000634667">
    <property type="component" value="Unassembled WGS sequence"/>
</dbReference>
<proteinExistence type="predicted"/>
<evidence type="ECO:0000313" key="1">
    <source>
        <dbReference type="EMBL" id="GGW63391.1"/>
    </source>
</evidence>
<dbReference type="Gene3D" id="3.40.50.720">
    <property type="entry name" value="NAD(P)-binding Rossmann-like Domain"/>
    <property type="match status" value="1"/>
</dbReference>
<reference evidence="2" key="1">
    <citation type="journal article" date="2019" name="Int. J. Syst. Evol. Microbiol.">
        <title>The Global Catalogue of Microorganisms (GCM) 10K type strain sequencing project: providing services to taxonomists for standard genome sequencing and annotation.</title>
        <authorList>
            <consortium name="The Broad Institute Genomics Platform"/>
            <consortium name="The Broad Institute Genome Sequencing Center for Infectious Disease"/>
            <person name="Wu L."/>
            <person name="Ma J."/>
        </authorList>
    </citation>
    <scope>NUCLEOTIDE SEQUENCE [LARGE SCALE GENOMIC DNA]</scope>
    <source>
        <strain evidence="2">KCTC 23723</strain>
    </source>
</reference>
<keyword evidence="2" id="KW-1185">Reference proteome</keyword>
<sequence length="432" mass="49428">MEQQLFEIILNKIPAPEYQNADQQFFTEANYYGAARLIAEQLGLTDIPFSLAGWRHGWVHFPIKYVRQLTVWGSEDAHFLLGQQTHVDFLATHNIKATAVGLPFIYANAVEHSLRIPNTLLVMPPHTLPYIPSTGNEENYIKQIDKIRHQFDAVVFCIHHSCFENGIWPELLKKYEFPMIIGASANQVNALTRLQKIFSCFEYVTTNTVGSHLPYAAYCGAKVSIYGEFSDFSHYNIEKDPYAKANPELMEFNIKHTEEAFIRKLVPFLFCEHPKLANQHIEWAQTELGQKYKKEPGEIATLLGWYNQNVQMKKHKEQLAIEKNRAREVMLNDIGSMLKLATSYKNNFAIYGAGDVGITLIKLLAAVGLKPICVFDRKYQSQNNVDGIEIRNPEDVSAAEIQLILVASFAFQYEIKNYITSIRKDIKLWLSS</sequence>
<dbReference type="EMBL" id="BMYR01000007">
    <property type="protein sequence ID" value="GGW63391.1"/>
    <property type="molecule type" value="Genomic_DNA"/>
</dbReference>
<gene>
    <name evidence="1" type="ORF">GCM10008111_19300</name>
</gene>
<evidence type="ECO:0000313" key="2">
    <source>
        <dbReference type="Proteomes" id="UP000634667"/>
    </source>
</evidence>
<protein>
    <submittedName>
        <fullName evidence="1">Uncharacterized protein</fullName>
    </submittedName>
</protein>
<organism evidence="1 2">
    <name type="scientific">Alishewanella tabrizica</name>
    <dbReference type="NCBI Taxonomy" id="671278"/>
    <lineage>
        <taxon>Bacteria</taxon>
        <taxon>Pseudomonadati</taxon>
        <taxon>Pseudomonadota</taxon>
        <taxon>Gammaproteobacteria</taxon>
        <taxon>Alteromonadales</taxon>
        <taxon>Alteromonadaceae</taxon>
        <taxon>Alishewanella</taxon>
    </lineage>
</organism>
<comment type="caution">
    <text evidence="1">The sequence shown here is derived from an EMBL/GenBank/DDBJ whole genome shotgun (WGS) entry which is preliminary data.</text>
</comment>
<accession>A0ABQ2WPD5</accession>